<dbReference type="InterPro" id="IPR024607">
    <property type="entry name" value="Sulfatase_CS"/>
</dbReference>
<dbReference type="CDD" id="cd16144">
    <property type="entry name" value="ARS_like"/>
    <property type="match status" value="1"/>
</dbReference>
<keyword evidence="6" id="KW-0106">Calcium</keyword>
<evidence type="ECO:0000256" key="7">
    <source>
        <dbReference type="SAM" id="SignalP"/>
    </source>
</evidence>
<dbReference type="PANTHER" id="PTHR42693:SF42">
    <property type="entry name" value="ARYLSULFATASE G"/>
    <property type="match status" value="1"/>
</dbReference>
<dbReference type="InterPro" id="IPR050738">
    <property type="entry name" value="Sulfatase"/>
</dbReference>
<evidence type="ECO:0000256" key="5">
    <source>
        <dbReference type="ARBA" id="ARBA00022801"/>
    </source>
</evidence>
<evidence type="ECO:0000256" key="4">
    <source>
        <dbReference type="ARBA" id="ARBA00022729"/>
    </source>
</evidence>
<dbReference type="PANTHER" id="PTHR42693">
    <property type="entry name" value="ARYLSULFATASE FAMILY MEMBER"/>
    <property type="match status" value="1"/>
</dbReference>
<comment type="cofactor">
    <cofactor evidence="1">
        <name>Ca(2+)</name>
        <dbReference type="ChEBI" id="CHEBI:29108"/>
    </cofactor>
</comment>
<evidence type="ECO:0000256" key="1">
    <source>
        <dbReference type="ARBA" id="ARBA00001913"/>
    </source>
</evidence>
<evidence type="ECO:0000313" key="9">
    <source>
        <dbReference type="EMBL" id="MDC2888823.1"/>
    </source>
</evidence>
<evidence type="ECO:0000256" key="6">
    <source>
        <dbReference type="ARBA" id="ARBA00022837"/>
    </source>
</evidence>
<dbReference type="PROSITE" id="PS51257">
    <property type="entry name" value="PROKAR_LIPOPROTEIN"/>
    <property type="match status" value="1"/>
</dbReference>
<feature type="domain" description="Sulfatase N-terminal" evidence="8">
    <location>
        <begin position="32"/>
        <end position="351"/>
    </location>
</feature>
<dbReference type="Gene3D" id="3.40.720.10">
    <property type="entry name" value="Alkaline Phosphatase, subunit A"/>
    <property type="match status" value="1"/>
</dbReference>
<dbReference type="PROSITE" id="PS00523">
    <property type="entry name" value="SULFATASE_1"/>
    <property type="match status" value="1"/>
</dbReference>
<keyword evidence="3" id="KW-0479">Metal-binding</keyword>
<evidence type="ECO:0000313" key="10">
    <source>
        <dbReference type="Proteomes" id="UP001528411"/>
    </source>
</evidence>
<feature type="chain" id="PRO_5045288971" evidence="7">
    <location>
        <begin position="25"/>
        <end position="357"/>
    </location>
</feature>
<dbReference type="RefSeq" id="WP_272180392.1">
    <property type="nucleotide sequence ID" value="NZ_JAQOMS010000002.1"/>
</dbReference>
<keyword evidence="4 7" id="KW-0732">Signal</keyword>
<evidence type="ECO:0000256" key="2">
    <source>
        <dbReference type="ARBA" id="ARBA00008779"/>
    </source>
</evidence>
<dbReference type="EMBL" id="JAQOMS010000002">
    <property type="protein sequence ID" value="MDC2888823.1"/>
    <property type="molecule type" value="Genomic_DNA"/>
</dbReference>
<evidence type="ECO:0000259" key="8">
    <source>
        <dbReference type="Pfam" id="PF00884"/>
    </source>
</evidence>
<gene>
    <name evidence="9" type="ORF">PN838_08575</name>
</gene>
<evidence type="ECO:0000256" key="3">
    <source>
        <dbReference type="ARBA" id="ARBA00022723"/>
    </source>
</evidence>
<organism evidence="9 10">
    <name type="scientific">Psychrosphaera algicola</name>
    <dbReference type="NCBI Taxonomy" id="3023714"/>
    <lineage>
        <taxon>Bacteria</taxon>
        <taxon>Pseudomonadati</taxon>
        <taxon>Pseudomonadota</taxon>
        <taxon>Gammaproteobacteria</taxon>
        <taxon>Alteromonadales</taxon>
        <taxon>Pseudoalteromonadaceae</taxon>
        <taxon>Psychrosphaera</taxon>
    </lineage>
</organism>
<name>A0ABT5FD93_9GAMM</name>
<reference evidence="9 10" key="1">
    <citation type="submission" date="2023-01" db="EMBL/GenBank/DDBJ databases">
        <title>Psychrosphaera sp. nov., isolated from marine algae.</title>
        <authorList>
            <person name="Bayburt H."/>
            <person name="Choi B.J."/>
            <person name="Kim J.M."/>
            <person name="Choi D.G."/>
            <person name="Jeon C.O."/>
        </authorList>
    </citation>
    <scope>NUCLEOTIDE SEQUENCE [LARGE SCALE GENOMIC DNA]</scope>
    <source>
        <strain evidence="9 10">G1-22</strain>
    </source>
</reference>
<feature type="signal peptide" evidence="7">
    <location>
        <begin position="1"/>
        <end position="24"/>
    </location>
</feature>
<sequence length="357" mass="39761">MKLKLSLSILACATTFMMGCTSLSEPEPVKKPNVLIILVDDLGWADVATYNPKTNYSTPNMDKLAAEGMKFTDGYAASPICSPTRAALITGLHPTRMGTTDFFRNRLKKNKIREGKFKPAPFNESLPENHDTIANVLNKEGYDTAFLGKWHLGQTEQEWPEYYGFDVNVGGHVAGSPMGGYFSPYINPRLESGPKGEYLTDRLTSEAINLLGNYAQTDKPFFMLMSYYSVHTKLAAPKDLVEKYEAKFAGTDPKSEFSEIEQIWPNKKARLNRVSQTHPTYASMVEKVDENIGRIVNELDKQNLQDDTIVILLSDNGGLSTSEGRPTSNLPLNGGKGWLYEGGIRVPFVIRVLRQCI</sequence>
<accession>A0ABT5FD93</accession>
<dbReference type="Proteomes" id="UP001528411">
    <property type="component" value="Unassembled WGS sequence"/>
</dbReference>
<dbReference type="InterPro" id="IPR017850">
    <property type="entry name" value="Alkaline_phosphatase_core_sf"/>
</dbReference>
<protein>
    <submittedName>
        <fullName evidence="9">Sulfatase</fullName>
    </submittedName>
</protein>
<proteinExistence type="inferred from homology"/>
<comment type="similarity">
    <text evidence="2">Belongs to the sulfatase family.</text>
</comment>
<keyword evidence="5" id="KW-0378">Hydrolase</keyword>
<comment type="caution">
    <text evidence="9">The sequence shown here is derived from an EMBL/GenBank/DDBJ whole genome shotgun (WGS) entry which is preliminary data.</text>
</comment>
<dbReference type="InterPro" id="IPR000917">
    <property type="entry name" value="Sulfatase_N"/>
</dbReference>
<dbReference type="SUPFAM" id="SSF53649">
    <property type="entry name" value="Alkaline phosphatase-like"/>
    <property type="match status" value="1"/>
</dbReference>
<keyword evidence="10" id="KW-1185">Reference proteome</keyword>
<dbReference type="Pfam" id="PF00884">
    <property type="entry name" value="Sulfatase"/>
    <property type="match status" value="1"/>
</dbReference>